<feature type="signal peptide" evidence="9">
    <location>
        <begin position="1"/>
        <end position="27"/>
    </location>
</feature>
<evidence type="ECO:0000313" key="11">
    <source>
        <dbReference type="Proteomes" id="UP000198672"/>
    </source>
</evidence>
<feature type="chain" id="PRO_5011490467" evidence="9">
    <location>
        <begin position="28"/>
        <end position="634"/>
    </location>
</feature>
<dbReference type="Proteomes" id="UP000198672">
    <property type="component" value="Unassembled WGS sequence"/>
</dbReference>
<evidence type="ECO:0000256" key="1">
    <source>
        <dbReference type="ARBA" id="ARBA00004141"/>
    </source>
</evidence>
<keyword evidence="4 8" id="KW-0812">Transmembrane</keyword>
<organism evidence="10 11">
    <name type="scientific">Allochromatium warmingii</name>
    <name type="common">Chromatium warmingii</name>
    <dbReference type="NCBI Taxonomy" id="61595"/>
    <lineage>
        <taxon>Bacteria</taxon>
        <taxon>Pseudomonadati</taxon>
        <taxon>Pseudomonadota</taxon>
        <taxon>Gammaproteobacteria</taxon>
        <taxon>Chromatiales</taxon>
        <taxon>Chromatiaceae</taxon>
        <taxon>Allochromatium</taxon>
    </lineage>
</organism>
<dbReference type="Pfam" id="PF01496">
    <property type="entry name" value="V_ATPase_I"/>
    <property type="match status" value="2"/>
</dbReference>
<dbReference type="GO" id="GO:0033179">
    <property type="term" value="C:proton-transporting V-type ATPase, V0 domain"/>
    <property type="evidence" value="ECO:0007669"/>
    <property type="project" value="InterPro"/>
</dbReference>
<feature type="transmembrane region" description="Helical" evidence="8">
    <location>
        <begin position="582"/>
        <end position="602"/>
    </location>
</feature>
<keyword evidence="9" id="KW-0732">Signal</keyword>
<evidence type="ECO:0000256" key="5">
    <source>
        <dbReference type="ARBA" id="ARBA00022989"/>
    </source>
</evidence>
<name>A0A1H3F833_ALLWA</name>
<evidence type="ECO:0000256" key="9">
    <source>
        <dbReference type="SAM" id="SignalP"/>
    </source>
</evidence>
<keyword evidence="5 8" id="KW-1133">Transmembrane helix</keyword>
<keyword evidence="6" id="KW-0406">Ion transport</keyword>
<feature type="transmembrane region" description="Helical" evidence="8">
    <location>
        <begin position="469"/>
        <end position="489"/>
    </location>
</feature>
<proteinExistence type="inferred from homology"/>
<keyword evidence="3" id="KW-0813">Transport</keyword>
<feature type="transmembrane region" description="Helical" evidence="8">
    <location>
        <begin position="495"/>
        <end position="515"/>
    </location>
</feature>
<dbReference type="InterPro" id="IPR002490">
    <property type="entry name" value="V-ATPase_116kDa_su"/>
</dbReference>
<feature type="transmembrane region" description="Helical" evidence="8">
    <location>
        <begin position="434"/>
        <end position="457"/>
    </location>
</feature>
<protein>
    <submittedName>
        <fullName evidence="10">V/A-type H+-transporting ATPase subunit I</fullName>
    </submittedName>
</protein>
<dbReference type="RefSeq" id="WP_091333366.1">
    <property type="nucleotide sequence ID" value="NZ_FNOW01000017.1"/>
</dbReference>
<dbReference type="GO" id="GO:0046961">
    <property type="term" value="F:proton-transporting ATPase activity, rotational mechanism"/>
    <property type="evidence" value="ECO:0007669"/>
    <property type="project" value="InterPro"/>
</dbReference>
<dbReference type="GO" id="GO:0016471">
    <property type="term" value="C:vacuolar proton-transporting V-type ATPase complex"/>
    <property type="evidence" value="ECO:0007669"/>
    <property type="project" value="TreeGrafter"/>
</dbReference>
<feature type="transmembrane region" description="Helical" evidence="8">
    <location>
        <begin position="549"/>
        <end position="570"/>
    </location>
</feature>
<dbReference type="PANTHER" id="PTHR11629:SF63">
    <property type="entry name" value="V-TYPE PROTON ATPASE SUBUNIT A"/>
    <property type="match status" value="1"/>
</dbReference>
<reference evidence="11" key="1">
    <citation type="submission" date="2016-10" db="EMBL/GenBank/DDBJ databases">
        <authorList>
            <person name="Varghese N."/>
            <person name="Submissions S."/>
        </authorList>
    </citation>
    <scope>NUCLEOTIDE SEQUENCE [LARGE SCALE GENOMIC DNA]</scope>
    <source>
        <strain evidence="11">DSM 173</strain>
    </source>
</reference>
<gene>
    <name evidence="10" type="ORF">SAMN05421644_1177</name>
</gene>
<keyword evidence="11" id="KW-1185">Reference proteome</keyword>
<dbReference type="PANTHER" id="PTHR11629">
    <property type="entry name" value="VACUOLAR PROTON ATPASES"/>
    <property type="match status" value="1"/>
</dbReference>
<accession>A0A1H3F833</accession>
<comment type="subcellular location">
    <subcellularLocation>
        <location evidence="1">Membrane</location>
        <topology evidence="1">Multi-pass membrane protein</topology>
    </subcellularLocation>
</comment>
<evidence type="ECO:0000256" key="3">
    <source>
        <dbReference type="ARBA" id="ARBA00022448"/>
    </source>
</evidence>
<dbReference type="GO" id="GO:0051117">
    <property type="term" value="F:ATPase binding"/>
    <property type="evidence" value="ECO:0007669"/>
    <property type="project" value="TreeGrafter"/>
</dbReference>
<evidence type="ECO:0000256" key="4">
    <source>
        <dbReference type="ARBA" id="ARBA00022692"/>
    </source>
</evidence>
<evidence type="ECO:0000313" key="10">
    <source>
        <dbReference type="EMBL" id="SDX87146.1"/>
    </source>
</evidence>
<keyword evidence="7 8" id="KW-0472">Membrane</keyword>
<feature type="transmembrane region" description="Helical" evidence="8">
    <location>
        <begin position="394"/>
        <end position="414"/>
    </location>
</feature>
<evidence type="ECO:0000256" key="2">
    <source>
        <dbReference type="ARBA" id="ARBA00009904"/>
    </source>
</evidence>
<dbReference type="STRING" id="61595.SAMN05421644_1177"/>
<dbReference type="AlphaFoldDB" id="A0A1H3F833"/>
<evidence type="ECO:0000256" key="6">
    <source>
        <dbReference type="ARBA" id="ARBA00023065"/>
    </source>
</evidence>
<feature type="transmembrane region" description="Helical" evidence="8">
    <location>
        <begin position="358"/>
        <end position="387"/>
    </location>
</feature>
<dbReference type="GO" id="GO:0007035">
    <property type="term" value="P:vacuolar acidification"/>
    <property type="evidence" value="ECO:0007669"/>
    <property type="project" value="TreeGrafter"/>
</dbReference>
<dbReference type="OrthoDB" id="9803814at2"/>
<sequence>MFSSTAIKHIRLLVLTESLPLASLALAETESFHPDTRAPEHDGLPGTPAHAYRDVFNQAQARLNKIANLIPLAETPPLDVLRAVEFDELNTLNTWLGQIWEQASAYEEAFYALDEAERLASEHEVLLDNFAELNIDLGRLAGRTRFLAFHVGVVPRENLRQLEDAAALAQHLLHVYLYRGDTAHVVLVGPTDDDATSPIAAVLNAAGFQPLTIPPELDREPDVLRRELAARHREIAEQRAAKQQALAAWGATLHEQLLAARKTLILAEPLVTLDPSLRSAGRIAYLSGWVPTRALPDLEQRLSTLLDLPFDLAVRDPRPDERHLVPTLSVRHRWLQPFALLVNQYGIPAYGEIDPTPLFAVTFLLMFGSMFGDVGHGAVIAVAAWLARHKIPTFYRFGIFAGLSSMAFGVLFGSLFGYEEILHAVWMSPLHDPILMLEVALVWGVVFIIVACLLGIYNRLVNGDWTGALLERHGVINLLFYLAFLWGGYGLASGQGFGTLPALVASGSLLALAAFQWQHLHAPTGEKALVVVIETLDTVIVYLSNTLSFLRVAAFSLNHVALALAVFTLADMMGVFGHAVTIVLGNIFILVLEGGIVMIQVMRLQYYEGFSRYFSGTGHRFVPLRLRQPRPPSA</sequence>
<evidence type="ECO:0000256" key="7">
    <source>
        <dbReference type="ARBA" id="ARBA00023136"/>
    </source>
</evidence>
<comment type="similarity">
    <text evidence="2">Belongs to the V-ATPase 116 kDa subunit family.</text>
</comment>
<evidence type="ECO:0000256" key="8">
    <source>
        <dbReference type="SAM" id="Phobius"/>
    </source>
</evidence>
<dbReference type="EMBL" id="FNOW01000017">
    <property type="protein sequence ID" value="SDX87146.1"/>
    <property type="molecule type" value="Genomic_DNA"/>
</dbReference>